<evidence type="ECO:0000313" key="1">
    <source>
        <dbReference type="EMBL" id="GBL72341.1"/>
    </source>
</evidence>
<dbReference type="EMBL" id="BGPR01000001">
    <property type="protein sequence ID" value="GBL72341.1"/>
    <property type="molecule type" value="Genomic_DNA"/>
</dbReference>
<dbReference type="OrthoDB" id="8197165at2759"/>
<name>A0A4Y1ZXX3_ARAVE</name>
<comment type="caution">
    <text evidence="1">The sequence shown here is derived from an EMBL/GenBank/DDBJ whole genome shotgun (WGS) entry which is preliminary data.</text>
</comment>
<reference evidence="1 2" key="1">
    <citation type="journal article" date="2019" name="Sci. Rep.">
        <title>Orb-weaving spider Araneus ventricosus genome elucidates the spidroin gene catalogue.</title>
        <authorList>
            <person name="Kono N."/>
            <person name="Nakamura H."/>
            <person name="Ohtoshi R."/>
            <person name="Moran D.A.P."/>
            <person name="Shinohara A."/>
            <person name="Yoshida Y."/>
            <person name="Fujiwara M."/>
            <person name="Mori M."/>
            <person name="Tomita M."/>
            <person name="Arakawa K."/>
        </authorList>
    </citation>
    <scope>NUCLEOTIDE SEQUENCE [LARGE SCALE GENOMIC DNA]</scope>
</reference>
<dbReference type="Proteomes" id="UP000499080">
    <property type="component" value="Unassembled WGS sequence"/>
</dbReference>
<dbReference type="AlphaFoldDB" id="A0A4Y1ZXX3"/>
<evidence type="ECO:0000313" key="2">
    <source>
        <dbReference type="Proteomes" id="UP000499080"/>
    </source>
</evidence>
<organism evidence="1 2">
    <name type="scientific">Araneus ventricosus</name>
    <name type="common">Orbweaver spider</name>
    <name type="synonym">Epeira ventricosa</name>
    <dbReference type="NCBI Taxonomy" id="182803"/>
    <lineage>
        <taxon>Eukaryota</taxon>
        <taxon>Metazoa</taxon>
        <taxon>Ecdysozoa</taxon>
        <taxon>Arthropoda</taxon>
        <taxon>Chelicerata</taxon>
        <taxon>Arachnida</taxon>
        <taxon>Araneae</taxon>
        <taxon>Araneomorphae</taxon>
        <taxon>Entelegynae</taxon>
        <taxon>Araneoidea</taxon>
        <taxon>Araneidae</taxon>
        <taxon>Araneus</taxon>
    </lineage>
</organism>
<accession>A0A4Y1ZXX3</accession>
<proteinExistence type="predicted"/>
<keyword evidence="2" id="KW-1185">Reference proteome</keyword>
<sequence length="114" mass="13168">MLSSVHKLLIHERQIVEHTILPIGQLSEEAQEARNKDFKKIREQFSRKFSRQIALEDVIHMLLITSDPVITKLRNNSKKHETRLLEEAALLLKNNTTIEYSSSDKDSSDEDLGD</sequence>
<protein>
    <submittedName>
        <fullName evidence="1">Uncharacterized protein</fullName>
    </submittedName>
</protein>
<gene>
    <name evidence="1" type="ORF">AVEN_115281_1</name>
</gene>